<organism evidence="1 2">
    <name type="scientific">Clunio marinus</name>
    <dbReference type="NCBI Taxonomy" id="568069"/>
    <lineage>
        <taxon>Eukaryota</taxon>
        <taxon>Metazoa</taxon>
        <taxon>Ecdysozoa</taxon>
        <taxon>Arthropoda</taxon>
        <taxon>Hexapoda</taxon>
        <taxon>Insecta</taxon>
        <taxon>Pterygota</taxon>
        <taxon>Neoptera</taxon>
        <taxon>Endopterygota</taxon>
        <taxon>Diptera</taxon>
        <taxon>Nematocera</taxon>
        <taxon>Chironomoidea</taxon>
        <taxon>Chironomidae</taxon>
        <taxon>Clunio</taxon>
    </lineage>
</organism>
<dbReference type="AlphaFoldDB" id="A0A1J1IPB1"/>
<reference evidence="1 2" key="1">
    <citation type="submission" date="2015-04" db="EMBL/GenBank/DDBJ databases">
        <authorList>
            <person name="Syromyatnikov M.Y."/>
            <person name="Popov V.N."/>
        </authorList>
    </citation>
    <scope>NUCLEOTIDE SEQUENCE [LARGE SCALE GENOMIC DNA]</scope>
</reference>
<evidence type="ECO:0000313" key="2">
    <source>
        <dbReference type="Proteomes" id="UP000183832"/>
    </source>
</evidence>
<evidence type="ECO:0000313" key="1">
    <source>
        <dbReference type="EMBL" id="CRL02077.1"/>
    </source>
</evidence>
<accession>A0A1J1IPB1</accession>
<name>A0A1J1IPB1_9DIPT</name>
<dbReference type="EMBL" id="CVRI01000057">
    <property type="protein sequence ID" value="CRL02077.1"/>
    <property type="molecule type" value="Genomic_DNA"/>
</dbReference>
<gene>
    <name evidence="1" type="ORF">CLUMA_CG015630</name>
</gene>
<proteinExistence type="predicted"/>
<keyword evidence="2" id="KW-1185">Reference proteome</keyword>
<sequence>MSSLYKERLLYDEIVLWTFHKGIVMISKLLEKGWSEEISEAGINYPTENKIRATIDRVYMYDVITLKSNTQLGELQTKERECWFQIWLPTLPKTGKQV</sequence>
<protein>
    <submittedName>
        <fullName evidence="1">CLUMA_CG015630, isoform A</fullName>
    </submittedName>
</protein>
<dbReference type="Proteomes" id="UP000183832">
    <property type="component" value="Unassembled WGS sequence"/>
</dbReference>